<keyword evidence="2" id="KW-0812">Transmembrane</keyword>
<feature type="transmembrane region" description="Helical" evidence="2">
    <location>
        <begin position="43"/>
        <end position="61"/>
    </location>
</feature>
<dbReference type="KEGG" id="nps:KRR39_15495"/>
<proteinExistence type="predicted"/>
<protein>
    <submittedName>
        <fullName evidence="3">Uncharacterized protein</fullName>
    </submittedName>
</protein>
<dbReference type="AlphaFoldDB" id="A0A975SW56"/>
<gene>
    <name evidence="3" type="ORF">KRR39_15495</name>
</gene>
<reference evidence="3" key="1">
    <citation type="submission" date="2021-06" db="EMBL/GenBank/DDBJ databases">
        <title>Complete genome sequence of Nocardioides sp. G188.</title>
        <authorList>
            <person name="Im W.-T."/>
        </authorList>
    </citation>
    <scope>NUCLEOTIDE SEQUENCE</scope>
    <source>
        <strain evidence="3">G188</strain>
    </source>
</reference>
<feature type="region of interest" description="Disordered" evidence="1">
    <location>
        <begin position="63"/>
        <end position="99"/>
    </location>
</feature>
<keyword evidence="2" id="KW-1133">Transmembrane helix</keyword>
<evidence type="ECO:0000313" key="3">
    <source>
        <dbReference type="EMBL" id="QWZ06912.1"/>
    </source>
</evidence>
<dbReference type="EMBL" id="CP077062">
    <property type="protein sequence ID" value="QWZ06912.1"/>
    <property type="molecule type" value="Genomic_DNA"/>
</dbReference>
<dbReference type="RefSeq" id="WP_216938262.1">
    <property type="nucleotide sequence ID" value="NZ_CP077062.1"/>
</dbReference>
<name>A0A975SW56_9ACTN</name>
<evidence type="ECO:0000313" key="4">
    <source>
        <dbReference type="Proteomes" id="UP000683575"/>
    </source>
</evidence>
<keyword evidence="2" id="KW-0472">Membrane</keyword>
<evidence type="ECO:0000256" key="1">
    <source>
        <dbReference type="SAM" id="MobiDB-lite"/>
    </source>
</evidence>
<accession>A0A975SW56</accession>
<organism evidence="3 4">
    <name type="scientific">Nocardioides panacis</name>
    <dbReference type="NCBI Taxonomy" id="2849501"/>
    <lineage>
        <taxon>Bacteria</taxon>
        <taxon>Bacillati</taxon>
        <taxon>Actinomycetota</taxon>
        <taxon>Actinomycetes</taxon>
        <taxon>Propionibacteriales</taxon>
        <taxon>Nocardioidaceae</taxon>
        <taxon>Nocardioides</taxon>
    </lineage>
</organism>
<sequence>MSTHDEDRLAHGLRERAGDVQGAPVGLADVQRSARGIQRRRRAVGGVVAAVVLAVAVPVGLNAATGPRADRPAAPATTSPSVPPVTPSPSRRTGEPVPLTVSGAPTGAPAALAYLRGTTVLVPGADPAELPAAYDTVAAYRGGWLAVQRRQGTPYVVHLDASGQVLGSRPGGDRIVVSQDGVEVSWVEGDRLYLDTTNGHSEQPRSIALPAGASASPVGFVGPGAVLARVDGPEDDYWVTSFEDFQVVRGLLSVRATDESHGVLGAQTSYSNQTGTSCWALRTDAGGDPEPKTCDWTIERFSADGAHFAGYPSGTDGLGSAAVALLDSATATPVVTFQRRGDGVTFVADVAWEDGTHALASLYEDGRWYLVRLGLDGSLERLDEAPGAPEESPFHFAARP</sequence>
<dbReference type="Proteomes" id="UP000683575">
    <property type="component" value="Chromosome"/>
</dbReference>
<keyword evidence="4" id="KW-1185">Reference proteome</keyword>
<evidence type="ECO:0000256" key="2">
    <source>
        <dbReference type="SAM" id="Phobius"/>
    </source>
</evidence>